<accession>A0ABS1UKG4</accession>
<dbReference type="InterPro" id="IPR041677">
    <property type="entry name" value="DNA2/NAM7_AAA_11"/>
</dbReference>
<evidence type="ECO:0000256" key="6">
    <source>
        <dbReference type="SAM" id="MobiDB-lite"/>
    </source>
</evidence>
<comment type="caution">
    <text evidence="8">The sequence shown here is derived from an EMBL/GenBank/DDBJ whole genome shotgun (WGS) entry which is preliminary data.</text>
</comment>
<evidence type="ECO:0000259" key="7">
    <source>
        <dbReference type="PROSITE" id="PS50042"/>
    </source>
</evidence>
<comment type="similarity">
    <text evidence="1">Belongs to the DNA2/NAM7 helicase family.</text>
</comment>
<dbReference type="Gene3D" id="3.40.50.1460">
    <property type="match status" value="1"/>
</dbReference>
<dbReference type="Pfam" id="PF13086">
    <property type="entry name" value="AAA_11"/>
    <property type="match status" value="2"/>
</dbReference>
<proteinExistence type="inferred from homology"/>
<reference evidence="8 9" key="1">
    <citation type="submission" date="2021-01" db="EMBL/GenBank/DDBJ databases">
        <title>Genome sequencing of Micromonospora fiedleri MG-37.</title>
        <authorList>
            <person name="Moreland P.E.J."/>
            <person name="Stach J.E.M."/>
        </authorList>
    </citation>
    <scope>NUCLEOTIDE SEQUENCE [LARGE SCALE GENOMIC DNA]</scope>
    <source>
        <strain evidence="8 9">MG-37</strain>
    </source>
</reference>
<dbReference type="SUPFAM" id="SSF52129">
    <property type="entry name" value="Caspase-like"/>
    <property type="match status" value="1"/>
</dbReference>
<name>A0ABS1UKG4_9ACTN</name>
<evidence type="ECO:0000256" key="5">
    <source>
        <dbReference type="ARBA" id="ARBA00022840"/>
    </source>
</evidence>
<evidence type="ECO:0000256" key="2">
    <source>
        <dbReference type="ARBA" id="ARBA00022741"/>
    </source>
</evidence>
<feature type="region of interest" description="Disordered" evidence="6">
    <location>
        <begin position="260"/>
        <end position="289"/>
    </location>
</feature>
<dbReference type="CDD" id="cd18808">
    <property type="entry name" value="SF1_C_Upf1"/>
    <property type="match status" value="1"/>
</dbReference>
<keyword evidence="2" id="KW-0547">Nucleotide-binding</keyword>
<feature type="domain" description="Cyclic nucleotide-binding" evidence="7">
    <location>
        <begin position="302"/>
        <end position="384"/>
    </location>
</feature>
<evidence type="ECO:0000256" key="4">
    <source>
        <dbReference type="ARBA" id="ARBA00022806"/>
    </source>
</evidence>
<sequence>MSSGARRALLIGVERYDSAAFNPLPSCRADIWAMSQVLRHPAIGRFDDVTSLPDPTAVDMRQEISRFLEEAGPADLALLYISCHGFRLRFSSGEFFFVARDTDPDRPAETAVSAGFVNEQLEGCRAPRKVTIIDACDSGGFAVGLRTRDEKGARQTAPLQTRGVYVLSSSGVGEVSYAGTSAASASPTPSVFTAEIVTALQTGRADHDGDGKVSVEDLFHYVAPRVRAHELGSRQAPVYSSVGVNSKVILADVISGGAVRLEATPPDPTNTGGGRSESPKQHSGDVPASPGWTQLLSYYEACLQNTDDSPLLQLSDEGDRYVLLPGRERVLSGGEDGDDHVVLTDGTADWARTVTESGDELWAGYPAVLLYGPPDRPWREPRFAPLLVRRVEVIDDGDTLRLAAVGPAQPHPGLARERLGPEQTQHLLSTYFATWHAGMYGQMVRDVRALLQTEFELPMVEELRPELLAGVLDQRTPTAGARNVAVLHRVSRNQAVAGLLKDLAQIRASTAQIGRTALGALLGDERQPVDAPSISLVTPLPCNESQRAVIESAMTATLTVATGPPGSGKSQLVTNAVATAVAAGQKVLVASTNNTAVDEVWQRCRRLLPGLLVRTGSRTGAINYADNETAELTQLVTLGPASINPSSARAALHQKHATLDAARSRLAEIATRERELLHVALARERLADALGGTVEELTDRFGGDDRLARWERRARRCADAGLLGAWRRRRFLRSLGHPGSPTPQTCRAWSDLAAAQRHWITLRGQAEGQPDDDWLAADLARAEAAAQQASHVLVDSAVRAHVQSGRHLIEGLLKVRRDGAGDWPAVKRTLGAVRGWAVSSLSARRFPPEAGLFDLVVIDEASQCSVPQIIPLLFRARRALVIGDPMQLPHIPGLTADRETTARRSAGLRADWLEDRQLSYRRHSAFHAAERAAGGSQLLDEHYRCHPQIADLVNRLFYGGRLTVLTDTRRQHRIDRPPVVWVPVAGQPARPPYGGSWVNGAEAAKIHDCLDYLLKVLPPEATVGVVTPYKAQAERLAGRWRDEPRVRVGTVHTFQGGERDVIVLGLVAGPAMPASSVAWLEGERNLWNVAISRARAHLLVVGNQQFWATRTGLGADLAAAGAPAGEEAYDPVLQRLYDHLTGDTGAVTLGATVNGHRCDALVDGRTAVLLDRSTADADLARHLRLQYQRLAVLTDDNTRAVRVPAWTLYDKHRR</sequence>
<dbReference type="NCBIfam" id="NF047832">
    <property type="entry name" value="caspase_w_EACC1"/>
    <property type="match status" value="1"/>
</dbReference>
<gene>
    <name evidence="8" type="ORF">JMF97_06590</name>
</gene>
<dbReference type="SUPFAM" id="SSF52540">
    <property type="entry name" value="P-loop containing nucleoside triphosphate hydrolases"/>
    <property type="match status" value="1"/>
</dbReference>
<dbReference type="PANTHER" id="PTHR43788">
    <property type="entry name" value="DNA2/NAM7 HELICASE FAMILY MEMBER"/>
    <property type="match status" value="1"/>
</dbReference>
<organism evidence="8 9">
    <name type="scientific">Micromonospora fiedleri</name>
    <dbReference type="NCBI Taxonomy" id="1157498"/>
    <lineage>
        <taxon>Bacteria</taxon>
        <taxon>Bacillati</taxon>
        <taxon>Actinomycetota</taxon>
        <taxon>Actinomycetes</taxon>
        <taxon>Micromonosporales</taxon>
        <taxon>Micromonosporaceae</taxon>
        <taxon>Micromonospora</taxon>
    </lineage>
</organism>
<dbReference type="Proteomes" id="UP000661193">
    <property type="component" value="Unassembled WGS sequence"/>
</dbReference>
<dbReference type="RefSeq" id="WP_203220681.1">
    <property type="nucleotide sequence ID" value="NZ_JAETXL010000002.1"/>
</dbReference>
<evidence type="ECO:0000313" key="9">
    <source>
        <dbReference type="Proteomes" id="UP000661193"/>
    </source>
</evidence>
<dbReference type="PROSITE" id="PS50042">
    <property type="entry name" value="CNMP_BINDING_3"/>
    <property type="match status" value="1"/>
</dbReference>
<keyword evidence="4" id="KW-0347">Helicase</keyword>
<dbReference type="InterPro" id="IPR050534">
    <property type="entry name" value="Coronavir_polyprotein_1ab"/>
</dbReference>
<dbReference type="InterPro" id="IPR027417">
    <property type="entry name" value="P-loop_NTPase"/>
</dbReference>
<dbReference type="InterPro" id="IPR041679">
    <property type="entry name" value="DNA2/NAM7-like_C"/>
</dbReference>
<dbReference type="Pfam" id="PF13087">
    <property type="entry name" value="AAA_12"/>
    <property type="match status" value="1"/>
</dbReference>
<dbReference type="Pfam" id="PF00656">
    <property type="entry name" value="Peptidase_C14"/>
    <property type="match status" value="1"/>
</dbReference>
<keyword evidence="5" id="KW-0067">ATP-binding</keyword>
<dbReference type="InterPro" id="IPR029030">
    <property type="entry name" value="Caspase-like_dom_sf"/>
</dbReference>
<dbReference type="InterPro" id="IPR047187">
    <property type="entry name" value="SF1_C_Upf1"/>
</dbReference>
<evidence type="ECO:0000313" key="8">
    <source>
        <dbReference type="EMBL" id="MBL6275826.1"/>
    </source>
</evidence>
<dbReference type="InterPro" id="IPR018247">
    <property type="entry name" value="EF_Hand_1_Ca_BS"/>
</dbReference>
<dbReference type="EMBL" id="JAETXL010000002">
    <property type="protein sequence ID" value="MBL6275826.1"/>
    <property type="molecule type" value="Genomic_DNA"/>
</dbReference>
<evidence type="ECO:0000256" key="1">
    <source>
        <dbReference type="ARBA" id="ARBA00007913"/>
    </source>
</evidence>
<evidence type="ECO:0000256" key="3">
    <source>
        <dbReference type="ARBA" id="ARBA00022801"/>
    </source>
</evidence>
<keyword evidence="9" id="KW-1185">Reference proteome</keyword>
<dbReference type="PROSITE" id="PS00018">
    <property type="entry name" value="EF_HAND_1"/>
    <property type="match status" value="1"/>
</dbReference>
<protein>
    <submittedName>
        <fullName evidence="8">Caspase family protein</fullName>
    </submittedName>
</protein>
<dbReference type="Gene3D" id="3.40.50.300">
    <property type="entry name" value="P-loop containing nucleotide triphosphate hydrolases"/>
    <property type="match status" value="3"/>
</dbReference>
<dbReference type="InterPro" id="IPR011600">
    <property type="entry name" value="Pept_C14_caspase"/>
</dbReference>
<dbReference type="InterPro" id="IPR000595">
    <property type="entry name" value="cNMP-bd_dom"/>
</dbReference>
<dbReference type="PANTHER" id="PTHR43788:SF8">
    <property type="entry name" value="DNA-BINDING PROTEIN SMUBP-2"/>
    <property type="match status" value="1"/>
</dbReference>
<keyword evidence="3" id="KW-0378">Hydrolase</keyword>